<keyword evidence="10" id="KW-0456">Lyase</keyword>
<reference evidence="13 14" key="1">
    <citation type="submission" date="2016-10" db="EMBL/GenBank/DDBJ databases">
        <authorList>
            <person name="de Groot N.N."/>
        </authorList>
    </citation>
    <scope>NUCLEOTIDE SEQUENCE [LARGE SCALE GENOMIC DNA]</scope>
    <source>
        <strain evidence="13 14">DSM 1736</strain>
    </source>
</reference>
<keyword evidence="14" id="KW-1185">Reference proteome</keyword>
<dbReference type="GO" id="GO:0052684">
    <property type="term" value="F:L-serine hydro-lyase (adding indole, L-tryptophan-forming) activity"/>
    <property type="evidence" value="ECO:0007669"/>
    <property type="project" value="TreeGrafter"/>
</dbReference>
<evidence type="ECO:0000256" key="8">
    <source>
        <dbReference type="ARBA" id="ARBA00022898"/>
    </source>
</evidence>
<dbReference type="InterPro" id="IPR036052">
    <property type="entry name" value="TrpB-like_PALP_sf"/>
</dbReference>
<keyword evidence="7" id="KW-0822">Tryptophan biosynthesis</keyword>
<organism evidence="13 14">
    <name type="scientific">Dendrosporobacter quercicolus</name>
    <dbReference type="NCBI Taxonomy" id="146817"/>
    <lineage>
        <taxon>Bacteria</taxon>
        <taxon>Bacillati</taxon>
        <taxon>Bacillota</taxon>
        <taxon>Negativicutes</taxon>
        <taxon>Selenomonadales</taxon>
        <taxon>Sporomusaceae</taxon>
        <taxon>Dendrosporobacter</taxon>
    </lineage>
</organism>
<evidence type="ECO:0000313" key="14">
    <source>
        <dbReference type="Proteomes" id="UP000214880"/>
    </source>
</evidence>
<evidence type="ECO:0000256" key="3">
    <source>
        <dbReference type="ARBA" id="ARBA00009982"/>
    </source>
</evidence>
<dbReference type="PANTHER" id="PTHR48077:SF6">
    <property type="entry name" value="TRYPTOPHAN SYNTHASE"/>
    <property type="match status" value="1"/>
</dbReference>
<gene>
    <name evidence="13" type="ORF">SAMN04488502_10763</name>
</gene>
<evidence type="ECO:0000256" key="10">
    <source>
        <dbReference type="ARBA" id="ARBA00023239"/>
    </source>
</evidence>
<name>A0A1G9VXW7_9FIRM</name>
<dbReference type="NCBIfam" id="NF009057">
    <property type="entry name" value="PRK12391.1"/>
    <property type="match status" value="1"/>
</dbReference>
<comment type="subunit">
    <text evidence="4">Tetramer of two alpha and two beta chains.</text>
</comment>
<dbReference type="AlphaFoldDB" id="A0A1G9VXW7"/>
<dbReference type="PANTHER" id="PTHR48077">
    <property type="entry name" value="TRYPTOPHAN SYNTHASE-RELATED"/>
    <property type="match status" value="1"/>
</dbReference>
<evidence type="ECO:0000256" key="5">
    <source>
        <dbReference type="ARBA" id="ARBA00012043"/>
    </source>
</evidence>
<comment type="similarity">
    <text evidence="3">Belongs to the TrpB family.</text>
</comment>
<dbReference type="InterPro" id="IPR023026">
    <property type="entry name" value="Trp_synth_beta/beta-like"/>
</dbReference>
<keyword evidence="6" id="KW-0028">Amino-acid biosynthesis</keyword>
<dbReference type="EC" id="4.2.1.20" evidence="5"/>
<evidence type="ECO:0000256" key="6">
    <source>
        <dbReference type="ARBA" id="ARBA00022605"/>
    </source>
</evidence>
<dbReference type="GO" id="GO:0005737">
    <property type="term" value="C:cytoplasm"/>
    <property type="evidence" value="ECO:0007669"/>
    <property type="project" value="TreeGrafter"/>
</dbReference>
<proteinExistence type="inferred from homology"/>
<sequence>MSNNPQIPSYWYNLKFDQGINLDPVKPQFDDSYMRSQSLLLESDQSYVKIPDPVMRLYEQYRATPLKRAIYFEKAINAKSKIYYKFEGQNASGSHKLNGAIPQAHYSKIDGFEEICTATGAGQWGTAVAYAAQKFELACTVFMTGSTYDRMPQRIALMEMLGAKVIRSPIKEPSNEYTRNDPGSMALATSDAIQYAINNKQTSKISHVYGMVMHQTLIGLEAIRQMEEIGEFPDVVIGCKGGGTNFGGITLPFLKYKMEGKKDITFIAVEPVENPTLTKGEYMYDYVDFNKLAPETKMYTLGHFHIPDPIYAGGLRYHGFDPLLSKLFNVGLITAKAYNQQEVIRAGKEFYQSEGILPAPESSYAICAAIEEALKNTDENKTILICISGHGHYDIQSFAEGLKG</sequence>
<dbReference type="EMBL" id="FNHB01000007">
    <property type="protein sequence ID" value="SDM76756.1"/>
    <property type="molecule type" value="Genomic_DNA"/>
</dbReference>
<dbReference type="PIRSF" id="PIRSF001413">
    <property type="entry name" value="Trp_syn_beta"/>
    <property type="match status" value="1"/>
</dbReference>
<dbReference type="GO" id="GO:0004834">
    <property type="term" value="F:tryptophan synthase activity"/>
    <property type="evidence" value="ECO:0007669"/>
    <property type="project" value="UniProtKB-EC"/>
</dbReference>
<dbReference type="STRING" id="146817.SAMN04488502_10763"/>
<evidence type="ECO:0000313" key="13">
    <source>
        <dbReference type="EMBL" id="SDM76756.1"/>
    </source>
</evidence>
<evidence type="ECO:0000256" key="7">
    <source>
        <dbReference type="ARBA" id="ARBA00022822"/>
    </source>
</evidence>
<evidence type="ECO:0000256" key="9">
    <source>
        <dbReference type="ARBA" id="ARBA00023141"/>
    </source>
</evidence>
<comment type="cofactor">
    <cofactor evidence="1">
        <name>pyridoxal 5'-phosphate</name>
        <dbReference type="ChEBI" id="CHEBI:597326"/>
    </cofactor>
</comment>
<dbReference type="Proteomes" id="UP000214880">
    <property type="component" value="Unassembled WGS sequence"/>
</dbReference>
<protein>
    <recommendedName>
        <fullName evidence="5">tryptophan synthase</fullName>
        <ecNumber evidence="5">4.2.1.20</ecNumber>
    </recommendedName>
</protein>
<dbReference type="SUPFAM" id="SSF53686">
    <property type="entry name" value="Tryptophan synthase beta subunit-like PLP-dependent enzymes"/>
    <property type="match status" value="1"/>
</dbReference>
<comment type="pathway">
    <text evidence="2">Amino-acid biosynthesis; L-tryptophan biosynthesis; L-tryptophan from chorismate: step 5/5.</text>
</comment>
<keyword evidence="8" id="KW-0663">Pyridoxal phosphate</keyword>
<dbReference type="OrthoDB" id="9766131at2"/>
<dbReference type="Pfam" id="PF00291">
    <property type="entry name" value="PALP"/>
    <property type="match status" value="1"/>
</dbReference>
<evidence type="ECO:0000256" key="2">
    <source>
        <dbReference type="ARBA" id="ARBA00004733"/>
    </source>
</evidence>
<dbReference type="RefSeq" id="WP_092074073.1">
    <property type="nucleotide sequence ID" value="NZ_FNHB01000007.1"/>
</dbReference>
<evidence type="ECO:0000259" key="12">
    <source>
        <dbReference type="Pfam" id="PF00291"/>
    </source>
</evidence>
<evidence type="ECO:0000256" key="1">
    <source>
        <dbReference type="ARBA" id="ARBA00001933"/>
    </source>
</evidence>
<dbReference type="Gene3D" id="3.40.50.1100">
    <property type="match status" value="2"/>
</dbReference>
<dbReference type="InterPro" id="IPR001926">
    <property type="entry name" value="TrpB-like_PALP"/>
</dbReference>
<keyword evidence="9" id="KW-0057">Aromatic amino acid biosynthesis</keyword>
<evidence type="ECO:0000256" key="11">
    <source>
        <dbReference type="ARBA" id="ARBA00049047"/>
    </source>
</evidence>
<evidence type="ECO:0000256" key="4">
    <source>
        <dbReference type="ARBA" id="ARBA00011270"/>
    </source>
</evidence>
<accession>A0A1G9VXW7</accession>
<feature type="domain" description="Tryptophan synthase beta chain-like PALP" evidence="12">
    <location>
        <begin position="60"/>
        <end position="389"/>
    </location>
</feature>
<comment type="catalytic activity">
    <reaction evidence="11">
        <text>(1S,2R)-1-C-(indol-3-yl)glycerol 3-phosphate + L-serine = D-glyceraldehyde 3-phosphate + L-tryptophan + H2O</text>
        <dbReference type="Rhea" id="RHEA:10532"/>
        <dbReference type="ChEBI" id="CHEBI:15377"/>
        <dbReference type="ChEBI" id="CHEBI:33384"/>
        <dbReference type="ChEBI" id="CHEBI:57912"/>
        <dbReference type="ChEBI" id="CHEBI:58866"/>
        <dbReference type="ChEBI" id="CHEBI:59776"/>
        <dbReference type="EC" id="4.2.1.20"/>
    </reaction>
</comment>